<evidence type="ECO:0000256" key="1">
    <source>
        <dbReference type="ARBA" id="ARBA00005466"/>
    </source>
</evidence>
<comment type="caution">
    <text evidence="6">The sequence shown here is derived from an EMBL/GenBank/DDBJ whole genome shotgun (WGS) entry which is preliminary data.</text>
</comment>
<keyword evidence="3" id="KW-0274">FAD</keyword>
<accession>A0A8K0SR46</accession>
<dbReference type="Gene3D" id="3.40.462.20">
    <property type="match status" value="1"/>
</dbReference>
<dbReference type="AlphaFoldDB" id="A0A8K0SR46"/>
<organism evidence="6 7">
    <name type="scientific">Stachybotrys elegans</name>
    <dbReference type="NCBI Taxonomy" id="80388"/>
    <lineage>
        <taxon>Eukaryota</taxon>
        <taxon>Fungi</taxon>
        <taxon>Dikarya</taxon>
        <taxon>Ascomycota</taxon>
        <taxon>Pezizomycotina</taxon>
        <taxon>Sordariomycetes</taxon>
        <taxon>Hypocreomycetidae</taxon>
        <taxon>Hypocreales</taxon>
        <taxon>Stachybotryaceae</taxon>
        <taxon>Stachybotrys</taxon>
    </lineage>
</organism>
<dbReference type="InterPro" id="IPR016169">
    <property type="entry name" value="FAD-bd_PCMH_sub2"/>
</dbReference>
<evidence type="ECO:0000256" key="3">
    <source>
        <dbReference type="ARBA" id="ARBA00022827"/>
    </source>
</evidence>
<dbReference type="EMBL" id="JAGPNK010000004">
    <property type="protein sequence ID" value="KAH7322479.1"/>
    <property type="molecule type" value="Genomic_DNA"/>
</dbReference>
<reference evidence="6" key="1">
    <citation type="journal article" date="2021" name="Nat. Commun.">
        <title>Genetic determinants of endophytism in the Arabidopsis root mycobiome.</title>
        <authorList>
            <person name="Mesny F."/>
            <person name="Miyauchi S."/>
            <person name="Thiergart T."/>
            <person name="Pickel B."/>
            <person name="Atanasova L."/>
            <person name="Karlsson M."/>
            <person name="Huettel B."/>
            <person name="Barry K.W."/>
            <person name="Haridas S."/>
            <person name="Chen C."/>
            <person name="Bauer D."/>
            <person name="Andreopoulos W."/>
            <person name="Pangilinan J."/>
            <person name="LaButti K."/>
            <person name="Riley R."/>
            <person name="Lipzen A."/>
            <person name="Clum A."/>
            <person name="Drula E."/>
            <person name="Henrissat B."/>
            <person name="Kohler A."/>
            <person name="Grigoriev I.V."/>
            <person name="Martin F.M."/>
            <person name="Hacquard S."/>
        </authorList>
    </citation>
    <scope>NUCLEOTIDE SEQUENCE</scope>
    <source>
        <strain evidence="6">MPI-CAGE-CH-0235</strain>
    </source>
</reference>
<dbReference type="InterPro" id="IPR050416">
    <property type="entry name" value="FAD-linked_Oxidoreductase"/>
</dbReference>
<sequence length="481" mass="51475">MEPSGATASVFACNKLRSAIGDMIKLPSDEQYVSLSQGNWSPTTWKRPSCIAVPETSEQMATIVKIAVQAKAPFAIRSGGHSPNPGDANIDNGILISTTNLSQIDFEDRTKVVSVGPGAIWGDVYTALEAFNMSMVGGRVPSVGVGGLTLGGGLSYLSDQWGMVCDNVLAYEVVLSNGTIVEATATEHSDLFWALKGGSSNFGIVTRFDFTTVPLGQVWGGMQLYTGSEVPKLLAALNEYQSNPNKDLDANLIINTVPGTNDSALLTMVYLRPVERPAAFAPFYKLAPALEQIGLMTLPQLMNLFPGDALPRWAWYVTSFTPSDEAYARIHELLSSGPEVDVIKNITGGSLIGVVEPISASVALAGQARGGNALGLQAVNQTWMEVAVAWWDEADDDVANDALASIFEKVEAVTTELGIALEYKFMNDAHKSQAIIESYGDANVQRLRSIRDAYDPKHIFQSLLPGGQKIPSPQSAPPNCD</sequence>
<dbReference type="PROSITE" id="PS51387">
    <property type="entry name" value="FAD_PCMH"/>
    <property type="match status" value="1"/>
</dbReference>
<evidence type="ECO:0000313" key="7">
    <source>
        <dbReference type="Proteomes" id="UP000813444"/>
    </source>
</evidence>
<evidence type="ECO:0000256" key="4">
    <source>
        <dbReference type="ARBA" id="ARBA00023002"/>
    </source>
</evidence>
<dbReference type="OrthoDB" id="2151789at2759"/>
<dbReference type="Pfam" id="PF01565">
    <property type="entry name" value="FAD_binding_4"/>
    <property type="match status" value="1"/>
</dbReference>
<comment type="similarity">
    <text evidence="1">Belongs to the oxygen-dependent FAD-linked oxidoreductase family.</text>
</comment>
<dbReference type="InterPro" id="IPR016167">
    <property type="entry name" value="FAD-bd_PCMH_sub1"/>
</dbReference>
<proteinExistence type="inferred from homology"/>
<dbReference type="Gene3D" id="3.30.43.10">
    <property type="entry name" value="Uridine Diphospho-n-acetylenolpyruvylglucosamine Reductase, domain 2"/>
    <property type="match status" value="1"/>
</dbReference>
<dbReference type="Gene3D" id="3.30.465.10">
    <property type="match status" value="1"/>
</dbReference>
<evidence type="ECO:0000259" key="5">
    <source>
        <dbReference type="PROSITE" id="PS51387"/>
    </source>
</evidence>
<dbReference type="PANTHER" id="PTHR42973:SF54">
    <property type="entry name" value="FAD-BINDING PCMH-TYPE DOMAIN-CONTAINING PROTEIN"/>
    <property type="match status" value="1"/>
</dbReference>
<feature type="domain" description="FAD-binding PCMH-type" evidence="5">
    <location>
        <begin position="44"/>
        <end position="215"/>
    </location>
</feature>
<dbReference type="PANTHER" id="PTHR42973">
    <property type="entry name" value="BINDING OXIDOREDUCTASE, PUTATIVE (AFU_ORTHOLOGUE AFUA_1G17690)-RELATED"/>
    <property type="match status" value="1"/>
</dbReference>
<dbReference type="GO" id="GO:0016491">
    <property type="term" value="F:oxidoreductase activity"/>
    <property type="evidence" value="ECO:0007669"/>
    <property type="project" value="UniProtKB-KW"/>
</dbReference>
<name>A0A8K0SR46_9HYPO</name>
<keyword evidence="7" id="KW-1185">Reference proteome</keyword>
<dbReference type="SUPFAM" id="SSF56176">
    <property type="entry name" value="FAD-binding/transporter-associated domain-like"/>
    <property type="match status" value="1"/>
</dbReference>
<dbReference type="InterPro" id="IPR006094">
    <property type="entry name" value="Oxid_FAD_bind_N"/>
</dbReference>
<dbReference type="InterPro" id="IPR036318">
    <property type="entry name" value="FAD-bd_PCMH-like_sf"/>
</dbReference>
<dbReference type="GO" id="GO:0071949">
    <property type="term" value="F:FAD binding"/>
    <property type="evidence" value="ECO:0007669"/>
    <property type="project" value="InterPro"/>
</dbReference>
<evidence type="ECO:0000256" key="2">
    <source>
        <dbReference type="ARBA" id="ARBA00022630"/>
    </source>
</evidence>
<evidence type="ECO:0000313" key="6">
    <source>
        <dbReference type="EMBL" id="KAH7322479.1"/>
    </source>
</evidence>
<gene>
    <name evidence="6" type="ORF">B0I35DRAFT_449923</name>
</gene>
<protein>
    <recommendedName>
        <fullName evidence="5">FAD-binding PCMH-type domain-containing protein</fullName>
    </recommendedName>
</protein>
<keyword evidence="4" id="KW-0560">Oxidoreductase</keyword>
<dbReference type="Proteomes" id="UP000813444">
    <property type="component" value="Unassembled WGS sequence"/>
</dbReference>
<dbReference type="InterPro" id="IPR016166">
    <property type="entry name" value="FAD-bd_PCMH"/>
</dbReference>
<keyword evidence="2" id="KW-0285">Flavoprotein</keyword>